<feature type="active site" description="Proton donor" evidence="12">
    <location>
        <position position="297"/>
    </location>
</feature>
<proteinExistence type="inferred from homology"/>
<dbReference type="PANTHER" id="PTHR43722">
    <property type="entry name" value="PROLINE IMINOPEPTIDASE"/>
    <property type="match status" value="1"/>
</dbReference>
<comment type="caution">
    <text evidence="15">The sequence shown here is derived from an EMBL/GenBank/DDBJ whole genome shotgun (WGS) entry which is preliminary data.</text>
</comment>
<feature type="domain" description="AB hydrolase-1" evidence="14">
    <location>
        <begin position="38"/>
        <end position="298"/>
    </location>
</feature>
<dbReference type="InterPro" id="IPR002410">
    <property type="entry name" value="Peptidase_S33"/>
</dbReference>
<dbReference type="PIRSF" id="PIRSF006431">
    <property type="entry name" value="Pept_S33"/>
    <property type="match status" value="1"/>
</dbReference>
<evidence type="ECO:0000256" key="2">
    <source>
        <dbReference type="ARBA" id="ARBA00004496"/>
    </source>
</evidence>
<dbReference type="PANTHER" id="PTHR43722:SF1">
    <property type="entry name" value="PROLINE IMINOPEPTIDASE"/>
    <property type="match status" value="1"/>
</dbReference>
<evidence type="ECO:0000256" key="8">
    <source>
        <dbReference type="ARBA" id="ARBA00022670"/>
    </source>
</evidence>
<dbReference type="Gene3D" id="3.40.50.1820">
    <property type="entry name" value="alpha/beta hydrolase"/>
    <property type="match status" value="1"/>
</dbReference>
<name>A0AA41UCU4_9HYPH</name>
<evidence type="ECO:0000259" key="14">
    <source>
        <dbReference type="Pfam" id="PF00561"/>
    </source>
</evidence>
<dbReference type="GO" id="GO:0005737">
    <property type="term" value="C:cytoplasm"/>
    <property type="evidence" value="ECO:0007669"/>
    <property type="project" value="UniProtKB-SubCell"/>
</dbReference>
<sequence>MSALYPEIQPYDSGMLEVGDGNHVYWEVVGNPLGKPAVVFHGGPGSGASPGWRRYFNPERYRVVLFDQRNCGRSTPHASDPSIDLSTNTLPHLIGDAETLRRYLGIDRWLILGASWGSTLGLAYAERHPERVTEMVLFSIATTTSREIDWITNGVGAFFPEAWEQFRDAALAIDDEPLVDAYARLLMSPDPVIHEQAARDWCDWEMAIVDIHPDHKPSTRYDDPRFRLAFARLVTHYWAHRGWLEDNELLHNIGRIAEIPAVLIHGRLDVTGPIVTAWNLHRNWPASRLIPVRGAGHDSRDPGMAESVVMALDELSTT</sequence>
<dbReference type="Proteomes" id="UP001156140">
    <property type="component" value="Unassembled WGS sequence"/>
</dbReference>
<gene>
    <name evidence="15" type="primary">pip</name>
    <name evidence="15" type="ORF">ML536_07290</name>
</gene>
<dbReference type="InterPro" id="IPR005944">
    <property type="entry name" value="Pro_iminopeptidase"/>
</dbReference>
<keyword evidence="16" id="KW-1185">Reference proteome</keyword>
<evidence type="ECO:0000256" key="5">
    <source>
        <dbReference type="ARBA" id="ARBA00021843"/>
    </source>
</evidence>
<evidence type="ECO:0000256" key="10">
    <source>
        <dbReference type="ARBA" id="ARBA00029605"/>
    </source>
</evidence>
<evidence type="ECO:0000313" key="15">
    <source>
        <dbReference type="EMBL" id="MCI0126629.1"/>
    </source>
</evidence>
<feature type="active site" description="Nucleophile" evidence="12">
    <location>
        <position position="115"/>
    </location>
</feature>
<dbReference type="PRINTS" id="PR00793">
    <property type="entry name" value="PROAMNOPTASE"/>
</dbReference>
<keyword evidence="8 11" id="KW-0645">Protease</keyword>
<dbReference type="NCBIfam" id="TIGR01249">
    <property type="entry name" value="pro_imino_pep_1"/>
    <property type="match status" value="1"/>
</dbReference>
<keyword evidence="9 11" id="KW-0378">Hydrolase</keyword>
<dbReference type="AlphaFoldDB" id="A0AA41UCU4"/>
<dbReference type="InterPro" id="IPR000073">
    <property type="entry name" value="AB_hydrolase_1"/>
</dbReference>
<keyword evidence="6 11" id="KW-0031">Aminopeptidase</keyword>
<dbReference type="EC" id="3.4.11.5" evidence="4 11"/>
<dbReference type="InterPro" id="IPR029058">
    <property type="entry name" value="AB_hydrolase_fold"/>
</dbReference>
<comment type="catalytic activity">
    <reaction evidence="1 11 13">
        <text>Release of N-terminal proline from a peptide.</text>
        <dbReference type="EC" id="3.4.11.5"/>
    </reaction>
</comment>
<accession>A0AA41UCU4</accession>
<evidence type="ECO:0000256" key="12">
    <source>
        <dbReference type="PIRSR" id="PIRSR006431-1"/>
    </source>
</evidence>
<dbReference type="GO" id="GO:0004177">
    <property type="term" value="F:aminopeptidase activity"/>
    <property type="evidence" value="ECO:0007669"/>
    <property type="project" value="UniProtKB-UniRule"/>
</dbReference>
<evidence type="ECO:0000256" key="3">
    <source>
        <dbReference type="ARBA" id="ARBA00010088"/>
    </source>
</evidence>
<dbReference type="SUPFAM" id="SSF53474">
    <property type="entry name" value="alpha/beta-Hydrolases"/>
    <property type="match status" value="1"/>
</dbReference>
<organism evidence="15 16">
    <name type="scientific">Paradevosia shaoguanensis</name>
    <dbReference type="NCBI Taxonomy" id="1335043"/>
    <lineage>
        <taxon>Bacteria</taxon>
        <taxon>Pseudomonadati</taxon>
        <taxon>Pseudomonadota</taxon>
        <taxon>Alphaproteobacteria</taxon>
        <taxon>Hyphomicrobiales</taxon>
        <taxon>Devosiaceae</taxon>
        <taxon>Paradevosia</taxon>
    </lineage>
</organism>
<evidence type="ECO:0000256" key="9">
    <source>
        <dbReference type="ARBA" id="ARBA00022801"/>
    </source>
</evidence>
<dbReference type="EMBL" id="JALAZD010000001">
    <property type="protein sequence ID" value="MCI0126629.1"/>
    <property type="molecule type" value="Genomic_DNA"/>
</dbReference>
<reference evidence="15" key="1">
    <citation type="submission" date="2022-03" db="EMBL/GenBank/DDBJ databases">
        <title>The complete genome sequence of a Methyloterrigena soli.</title>
        <authorList>
            <person name="Zi Z."/>
        </authorList>
    </citation>
    <scope>NUCLEOTIDE SEQUENCE</scope>
    <source>
        <strain evidence="15">M48</strain>
    </source>
</reference>
<evidence type="ECO:0000256" key="4">
    <source>
        <dbReference type="ARBA" id="ARBA00012568"/>
    </source>
</evidence>
<dbReference type="RefSeq" id="WP_281735436.1">
    <property type="nucleotide sequence ID" value="NZ_JAKETQ010000001.1"/>
</dbReference>
<evidence type="ECO:0000256" key="1">
    <source>
        <dbReference type="ARBA" id="ARBA00001585"/>
    </source>
</evidence>
<evidence type="ECO:0000256" key="13">
    <source>
        <dbReference type="RuleBase" id="RU003421"/>
    </source>
</evidence>
<evidence type="ECO:0000313" key="16">
    <source>
        <dbReference type="Proteomes" id="UP001156140"/>
    </source>
</evidence>
<dbReference type="GO" id="GO:0006508">
    <property type="term" value="P:proteolysis"/>
    <property type="evidence" value="ECO:0007669"/>
    <property type="project" value="UniProtKB-KW"/>
</dbReference>
<protein>
    <recommendedName>
        <fullName evidence="5 11">Proline iminopeptidase</fullName>
        <shortName evidence="11">PIP</shortName>
        <ecNumber evidence="4 11">3.4.11.5</ecNumber>
    </recommendedName>
    <alternativeName>
        <fullName evidence="10 11">Prolyl aminopeptidase</fullName>
    </alternativeName>
</protein>
<feature type="active site" evidence="12">
    <location>
        <position position="269"/>
    </location>
</feature>
<dbReference type="Pfam" id="PF00561">
    <property type="entry name" value="Abhydrolase_1"/>
    <property type="match status" value="1"/>
</dbReference>
<evidence type="ECO:0000256" key="11">
    <source>
        <dbReference type="PIRNR" id="PIRNR006431"/>
    </source>
</evidence>
<comment type="subcellular location">
    <subcellularLocation>
        <location evidence="2 11">Cytoplasm</location>
    </subcellularLocation>
</comment>
<evidence type="ECO:0000256" key="7">
    <source>
        <dbReference type="ARBA" id="ARBA00022490"/>
    </source>
</evidence>
<keyword evidence="7 11" id="KW-0963">Cytoplasm</keyword>
<dbReference type="PRINTS" id="PR00111">
    <property type="entry name" value="ABHYDROLASE"/>
</dbReference>
<comment type="similarity">
    <text evidence="3 11 13">Belongs to the peptidase S33 family.</text>
</comment>
<evidence type="ECO:0000256" key="6">
    <source>
        <dbReference type="ARBA" id="ARBA00022438"/>
    </source>
</evidence>